<dbReference type="AlphaFoldDB" id="A0A645D6N5"/>
<dbReference type="InterPro" id="IPR000477">
    <property type="entry name" value="RT_dom"/>
</dbReference>
<protein>
    <recommendedName>
        <fullName evidence="1">Reverse transcriptase domain-containing protein</fullName>
    </recommendedName>
</protein>
<accession>A0A645D6N5</accession>
<sequence>MIIDSTEGNVGIPIGNQSSQLFALLYLDGMDHYIKEKLGIKFYGRYMDDFFLIHEDKEYLRHCREEIEKHVGALGLSLNGKTNIYPLKNGIDFLGFHTYLTETGGVIRKVRRRSKNNMKRKLKKMGDLYAAGRIDKKTVEQSYQSWRGHASKGNCYHLIRRTDHFYNKLFNSKEEGKCRKQ</sequence>
<dbReference type="InterPro" id="IPR043502">
    <property type="entry name" value="DNA/RNA_pol_sf"/>
</dbReference>
<organism evidence="2">
    <name type="scientific">bioreactor metagenome</name>
    <dbReference type="NCBI Taxonomy" id="1076179"/>
    <lineage>
        <taxon>unclassified sequences</taxon>
        <taxon>metagenomes</taxon>
        <taxon>ecological metagenomes</taxon>
    </lineage>
</organism>
<dbReference type="Pfam" id="PF00078">
    <property type="entry name" value="RVT_1"/>
    <property type="match status" value="1"/>
</dbReference>
<dbReference type="SUPFAM" id="SSF56672">
    <property type="entry name" value="DNA/RNA polymerases"/>
    <property type="match status" value="1"/>
</dbReference>
<evidence type="ECO:0000259" key="1">
    <source>
        <dbReference type="PROSITE" id="PS50878"/>
    </source>
</evidence>
<name>A0A645D6N5_9ZZZZ</name>
<comment type="caution">
    <text evidence="2">The sequence shown here is derived from an EMBL/GenBank/DDBJ whole genome shotgun (WGS) entry which is preliminary data.</text>
</comment>
<gene>
    <name evidence="2" type="ORF">SDC9_132113</name>
</gene>
<feature type="domain" description="Reverse transcriptase" evidence="1">
    <location>
        <begin position="1"/>
        <end position="98"/>
    </location>
</feature>
<dbReference type="CDD" id="cd01646">
    <property type="entry name" value="RT_Bac_retron_I"/>
    <property type="match status" value="1"/>
</dbReference>
<dbReference type="EMBL" id="VSSQ01033446">
    <property type="protein sequence ID" value="MPM85036.1"/>
    <property type="molecule type" value="Genomic_DNA"/>
</dbReference>
<proteinExistence type="predicted"/>
<evidence type="ECO:0000313" key="2">
    <source>
        <dbReference type="EMBL" id="MPM85036.1"/>
    </source>
</evidence>
<reference evidence="2" key="1">
    <citation type="submission" date="2019-08" db="EMBL/GenBank/DDBJ databases">
        <authorList>
            <person name="Kucharzyk K."/>
            <person name="Murdoch R.W."/>
            <person name="Higgins S."/>
            <person name="Loffler F."/>
        </authorList>
    </citation>
    <scope>NUCLEOTIDE SEQUENCE</scope>
</reference>
<dbReference type="PROSITE" id="PS50878">
    <property type="entry name" value="RT_POL"/>
    <property type="match status" value="1"/>
</dbReference>